<comment type="similarity">
    <text evidence="1">Belongs to the ComF/GntX family.</text>
</comment>
<dbReference type="Proteomes" id="UP000254100">
    <property type="component" value="Unassembled WGS sequence"/>
</dbReference>
<dbReference type="InterPro" id="IPR051910">
    <property type="entry name" value="ComF/GntX_DNA_util-trans"/>
</dbReference>
<dbReference type="InterPro" id="IPR000836">
    <property type="entry name" value="PRTase_dom"/>
</dbReference>
<protein>
    <submittedName>
        <fullName evidence="2">Competence protein F</fullName>
    </submittedName>
</protein>
<dbReference type="SUPFAM" id="SSF53271">
    <property type="entry name" value="PRTase-like"/>
    <property type="match status" value="1"/>
</dbReference>
<reference evidence="2 3" key="1">
    <citation type="submission" date="2018-06" db="EMBL/GenBank/DDBJ databases">
        <authorList>
            <consortium name="Pathogen Informatics"/>
            <person name="Doyle S."/>
        </authorList>
    </citation>
    <scope>NUCLEOTIDE SEQUENCE [LARGE SCALE GENOMIC DNA]</scope>
    <source>
        <strain evidence="2 3">NCTC13832</strain>
    </source>
</reference>
<accession>A0A380GQX9</accession>
<dbReference type="Gene3D" id="3.40.50.2020">
    <property type="match status" value="1"/>
</dbReference>
<dbReference type="CDD" id="cd06223">
    <property type="entry name" value="PRTases_typeI"/>
    <property type="match status" value="1"/>
</dbReference>
<dbReference type="InterPro" id="IPR029057">
    <property type="entry name" value="PRTase-like"/>
</dbReference>
<dbReference type="PANTHER" id="PTHR47505">
    <property type="entry name" value="DNA UTILIZATION PROTEIN YHGH"/>
    <property type="match status" value="1"/>
</dbReference>
<dbReference type="PANTHER" id="PTHR47505:SF1">
    <property type="entry name" value="DNA UTILIZATION PROTEIN YHGH"/>
    <property type="match status" value="1"/>
</dbReference>
<dbReference type="EMBL" id="UHDT01000001">
    <property type="protein sequence ID" value="SUM56831.1"/>
    <property type="molecule type" value="Genomic_DNA"/>
</dbReference>
<dbReference type="AlphaFoldDB" id="A0A380GQX9"/>
<evidence type="ECO:0000313" key="2">
    <source>
        <dbReference type="EMBL" id="SUM56831.1"/>
    </source>
</evidence>
<name>A0A380GQX9_9STAP</name>
<organism evidence="2 3">
    <name type="scientific">Staphylococcus microti</name>
    <dbReference type="NCBI Taxonomy" id="569857"/>
    <lineage>
        <taxon>Bacteria</taxon>
        <taxon>Bacillati</taxon>
        <taxon>Bacillota</taxon>
        <taxon>Bacilli</taxon>
        <taxon>Bacillales</taxon>
        <taxon>Staphylococcaceae</taxon>
        <taxon>Staphylococcus</taxon>
    </lineage>
</organism>
<evidence type="ECO:0000313" key="3">
    <source>
        <dbReference type="Proteomes" id="UP000254100"/>
    </source>
</evidence>
<sequence length="183" mass="21230">MLDSTNRCPYCKGCLTDEQCMTCAHLSDCPVRFNQIFAPFCYANFMKELIQQYKFMKDVALAEVIARYMIWPQLTYDWIIPIPSSPSNDQARTFNPVKYVLTARGIAFQDILTMPNRHKQFDLTKKERFRISNEIHVSDGINLENKSILLVDDIYTTGKTAHNAAIKLFQSKVRKLDMLTFAR</sequence>
<proteinExistence type="inferred from homology"/>
<gene>
    <name evidence="2" type="ORF">NCTC13832_00489</name>
</gene>
<evidence type="ECO:0000256" key="1">
    <source>
        <dbReference type="ARBA" id="ARBA00008007"/>
    </source>
</evidence>